<keyword evidence="1" id="KW-1133">Transmembrane helix</keyword>
<proteinExistence type="predicted"/>
<gene>
    <name evidence="2" type="ORF">NIIDNTM18_01570</name>
</gene>
<keyword evidence="1" id="KW-0472">Membrane</keyword>
<reference evidence="2 3" key="1">
    <citation type="submission" date="2020-07" db="EMBL/GenBank/DDBJ databases">
        <title>Complete genome sequence of Mycolicibacterium litorale like strain isolated from cardiac implantable electronic device infection.</title>
        <authorList>
            <person name="Fukano H."/>
            <person name="Miyama H."/>
            <person name="Hoshino Y."/>
        </authorList>
    </citation>
    <scope>NUCLEOTIDE SEQUENCE [LARGE SCALE GENOMIC DNA]</scope>
    <source>
        <strain evidence="2 3">NIIDNTM18</strain>
    </source>
</reference>
<name>A0A6S6NXP8_9MYCO</name>
<dbReference type="Proteomes" id="UP000515734">
    <property type="component" value="Chromosome"/>
</dbReference>
<protein>
    <submittedName>
        <fullName evidence="2">Uncharacterized protein</fullName>
    </submittedName>
</protein>
<feature type="transmembrane region" description="Helical" evidence="1">
    <location>
        <begin position="29"/>
        <end position="47"/>
    </location>
</feature>
<organism evidence="2 3">
    <name type="scientific">Mycolicibacterium litorale</name>
    <dbReference type="NCBI Taxonomy" id="758802"/>
    <lineage>
        <taxon>Bacteria</taxon>
        <taxon>Bacillati</taxon>
        <taxon>Actinomycetota</taxon>
        <taxon>Actinomycetes</taxon>
        <taxon>Mycobacteriales</taxon>
        <taxon>Mycobacteriaceae</taxon>
        <taxon>Mycolicibacterium</taxon>
    </lineage>
</organism>
<evidence type="ECO:0000256" key="1">
    <source>
        <dbReference type="SAM" id="Phobius"/>
    </source>
</evidence>
<dbReference type="AlphaFoldDB" id="A0A6S6NXP8"/>
<keyword evidence="1" id="KW-0812">Transmembrane</keyword>
<sequence>MTRPVAAALVLLVGVEIYAVFRLDRDDVLTVTAVVLAAALIAARWALAGDTAAAPAMSEADERAAALRRWTERTETLIGWSESTRADWDRRLRPMLARQFELATGQRKARNPKAFEVTGQMLFGPQLWQWVDPENVSRTGVDEPGPGRAALDEILRRLERV</sequence>
<accession>A0A6S6NXP8</accession>
<dbReference type="RefSeq" id="WP_185293927.1">
    <property type="nucleotide sequence ID" value="NZ_AP023287.1"/>
</dbReference>
<evidence type="ECO:0000313" key="3">
    <source>
        <dbReference type="Proteomes" id="UP000515734"/>
    </source>
</evidence>
<dbReference type="EMBL" id="AP023287">
    <property type="protein sequence ID" value="BCI50879.1"/>
    <property type="molecule type" value="Genomic_DNA"/>
</dbReference>
<evidence type="ECO:0000313" key="2">
    <source>
        <dbReference type="EMBL" id="BCI50879.1"/>
    </source>
</evidence>